<sequence>MSASLAIELSNEDDRMTNAPPNTPPDDPALAMSRIWQADCDQLNRFCTTASNRERAMFDAPLAERPAAERAYIEARDARDKLSDRLDACARALEKTKAQSIEGVAGKIAVTILQNAPEPQSAEPPWPMLRSCVDDLERLAKRST</sequence>
<protein>
    <submittedName>
        <fullName evidence="2">Uncharacterized protein</fullName>
    </submittedName>
</protein>
<comment type="caution">
    <text evidence="2">The sequence shown here is derived from an EMBL/GenBank/DDBJ whole genome shotgun (WGS) entry which is preliminary data.</text>
</comment>
<proteinExistence type="predicted"/>
<feature type="region of interest" description="Disordered" evidence="1">
    <location>
        <begin position="1"/>
        <end position="28"/>
    </location>
</feature>
<dbReference type="AlphaFoldDB" id="A0A8S8X727"/>
<evidence type="ECO:0000256" key="1">
    <source>
        <dbReference type="SAM" id="MobiDB-lite"/>
    </source>
</evidence>
<evidence type="ECO:0000313" key="3">
    <source>
        <dbReference type="Proteomes" id="UP000681075"/>
    </source>
</evidence>
<dbReference type="Proteomes" id="UP000681075">
    <property type="component" value="Unassembled WGS sequence"/>
</dbReference>
<keyword evidence="3" id="KW-1185">Reference proteome</keyword>
<name>A0A8S8X727_9PROT</name>
<evidence type="ECO:0000313" key="2">
    <source>
        <dbReference type="EMBL" id="GIL38034.1"/>
    </source>
</evidence>
<organism evidence="2 3">
    <name type="scientific">Roseiterribacter gracilis</name>
    <dbReference type="NCBI Taxonomy" id="2812848"/>
    <lineage>
        <taxon>Bacteria</taxon>
        <taxon>Pseudomonadati</taxon>
        <taxon>Pseudomonadota</taxon>
        <taxon>Alphaproteobacteria</taxon>
        <taxon>Rhodospirillales</taxon>
        <taxon>Roseiterribacteraceae</taxon>
        <taxon>Roseiterribacter</taxon>
    </lineage>
</organism>
<dbReference type="EMBL" id="BOPV01000001">
    <property type="protein sequence ID" value="GIL38034.1"/>
    <property type="molecule type" value="Genomic_DNA"/>
</dbReference>
<reference evidence="2" key="1">
    <citation type="submission" date="2021-02" db="EMBL/GenBank/DDBJ databases">
        <title>Genome sequence of Rhodospirillales sp. strain TMPK1 isolated from soil.</title>
        <authorList>
            <person name="Nakai R."/>
            <person name="Kusada H."/>
            <person name="Tamaki H."/>
        </authorList>
    </citation>
    <scope>NUCLEOTIDE SEQUENCE</scope>
    <source>
        <strain evidence="2">TMPK1</strain>
    </source>
</reference>
<gene>
    <name evidence="2" type="ORF">TMPK1_02710</name>
</gene>
<accession>A0A8S8X727</accession>